<name>A0A6D2I343_9BRAS</name>
<sequence length="269" mass="29702">MGSMHVAFEQMKMIQDILENKDNVSTLLELSTAQHNLLTSPIFLPKLEDQGNVNLISLAMAQELGIQGSLQRPSSTIMFGDATSKSPLGVFKNYPLKVGECTIPTDLTVLDMVEEKDVPLILGTPFLSQEAGRVVKKRVVREARPDRLVQAPCDLNEESLQALFNEPLGSAQKEGKDAASKALLGDKRKNPQPQAPSSKRSQLTLTLFPFKFENGKTEYKIRYKGRTRPFSKSRDLITHEHSKDPTKLKELLSSVLTITLDGGTSSSHA</sequence>
<dbReference type="PANTHER" id="PTHR33067:SF31">
    <property type="entry name" value="RNA-DIRECTED DNA POLYMERASE"/>
    <property type="match status" value="1"/>
</dbReference>
<dbReference type="Proteomes" id="UP000467841">
    <property type="component" value="Unassembled WGS sequence"/>
</dbReference>
<protein>
    <submittedName>
        <fullName evidence="1">Uncharacterized protein</fullName>
    </submittedName>
</protein>
<comment type="caution">
    <text evidence="1">The sequence shown here is derived from an EMBL/GenBank/DDBJ whole genome shotgun (WGS) entry which is preliminary data.</text>
</comment>
<dbReference type="Gene3D" id="2.40.70.10">
    <property type="entry name" value="Acid Proteases"/>
    <property type="match status" value="1"/>
</dbReference>
<reference evidence="1" key="1">
    <citation type="submission" date="2020-01" db="EMBL/GenBank/DDBJ databases">
        <authorList>
            <person name="Mishra B."/>
        </authorList>
    </citation>
    <scope>NUCLEOTIDE SEQUENCE [LARGE SCALE GENOMIC DNA]</scope>
</reference>
<dbReference type="InterPro" id="IPR021109">
    <property type="entry name" value="Peptidase_aspartic_dom_sf"/>
</dbReference>
<gene>
    <name evidence="1" type="ORF">MERR_LOCUS8637</name>
</gene>
<keyword evidence="2" id="KW-1185">Reference proteome</keyword>
<dbReference type="CDD" id="cd00303">
    <property type="entry name" value="retropepsin_like"/>
    <property type="match status" value="1"/>
</dbReference>
<dbReference type="EMBL" id="CACVBM020000610">
    <property type="protein sequence ID" value="CAA7021402.1"/>
    <property type="molecule type" value="Genomic_DNA"/>
</dbReference>
<organism evidence="1 2">
    <name type="scientific">Microthlaspi erraticum</name>
    <dbReference type="NCBI Taxonomy" id="1685480"/>
    <lineage>
        <taxon>Eukaryota</taxon>
        <taxon>Viridiplantae</taxon>
        <taxon>Streptophyta</taxon>
        <taxon>Embryophyta</taxon>
        <taxon>Tracheophyta</taxon>
        <taxon>Spermatophyta</taxon>
        <taxon>Magnoliopsida</taxon>
        <taxon>eudicotyledons</taxon>
        <taxon>Gunneridae</taxon>
        <taxon>Pentapetalae</taxon>
        <taxon>rosids</taxon>
        <taxon>malvids</taxon>
        <taxon>Brassicales</taxon>
        <taxon>Brassicaceae</taxon>
        <taxon>Coluteocarpeae</taxon>
        <taxon>Microthlaspi</taxon>
    </lineage>
</organism>
<evidence type="ECO:0000313" key="2">
    <source>
        <dbReference type="Proteomes" id="UP000467841"/>
    </source>
</evidence>
<dbReference type="OrthoDB" id="1298075at2759"/>
<dbReference type="AlphaFoldDB" id="A0A6D2I343"/>
<accession>A0A6D2I343</accession>
<proteinExistence type="predicted"/>
<evidence type="ECO:0000313" key="1">
    <source>
        <dbReference type="EMBL" id="CAA7021402.1"/>
    </source>
</evidence>
<dbReference type="PANTHER" id="PTHR33067">
    <property type="entry name" value="RNA-DIRECTED DNA POLYMERASE-RELATED"/>
    <property type="match status" value="1"/>
</dbReference>